<dbReference type="Gene3D" id="3.90.350.10">
    <property type="entry name" value="Transposase Inhibitor Protein From Tn5, Chain A, domain 1"/>
    <property type="match status" value="1"/>
</dbReference>
<dbReference type="RefSeq" id="WP_303304270.1">
    <property type="nucleotide sequence ID" value="NZ_JAUOEL010000010.1"/>
</dbReference>
<dbReference type="Gene3D" id="1.10.740.10">
    <property type="entry name" value="Transferase Inhibitor Protein From Tn5, Chain"/>
    <property type="match status" value="1"/>
</dbReference>
<proteinExistence type="predicted"/>
<dbReference type="InterPro" id="IPR012337">
    <property type="entry name" value="RNaseH-like_sf"/>
</dbReference>
<evidence type="ECO:0000259" key="1">
    <source>
        <dbReference type="Pfam" id="PF01609"/>
    </source>
</evidence>
<evidence type="ECO:0000313" key="3">
    <source>
        <dbReference type="Proteomes" id="UP001176806"/>
    </source>
</evidence>
<keyword evidence="3" id="KW-1185">Reference proteome</keyword>
<dbReference type="InterPro" id="IPR002559">
    <property type="entry name" value="Transposase_11"/>
</dbReference>
<sequence length="360" mass="41247">MGNLSEGRHLLCLQDTCEVNLSSHKRRLNENSGLGRSDKSDTGHCFKIHPGLVLDVQGLNPLGFSHIKVFHRPEDMPDRIQRDYKQQSIKEKESYKWIEVAQTSKTILKEAATVTFIEDREGDIYEQFAMVPDEKFHLLIRSRTTRNLSNGNSLYKEMDSEPIAGTYTIELPTISLTCISVKETSQASRAINWKLLTTHKIENYEEALLMVEWYGARWYIEQLFRILKKQGFGIEETELENGWAIRKLVIMQMTALLKILQMNIAYADTEGGQPIEEVFDKEQIEVLEMMNIKLQGKSIKLQNHHKPQRTKWAAWVVGRIGGWKGYDSQGPPGVIALKRGLDRLSYIIEGTKLIKDVGTP</sequence>
<gene>
    <name evidence="2" type="ORF">Q4Q40_22265</name>
</gene>
<dbReference type="PANTHER" id="PTHR37319:SF1">
    <property type="entry name" value="TRANSPOSASE TN5 DIMERISATION DOMAIN-CONTAINING PROTEIN"/>
    <property type="match status" value="1"/>
</dbReference>
<dbReference type="Pfam" id="PF01609">
    <property type="entry name" value="DDE_Tnp_1"/>
    <property type="match status" value="1"/>
</dbReference>
<evidence type="ECO:0000313" key="2">
    <source>
        <dbReference type="EMBL" id="MDO5976935.1"/>
    </source>
</evidence>
<reference evidence="2" key="1">
    <citation type="submission" date="2023-07" db="EMBL/GenBank/DDBJ databases">
        <title>Two novel species in the genus Flavivirga.</title>
        <authorList>
            <person name="Kwon K."/>
        </authorList>
    </citation>
    <scope>NUCLEOTIDE SEQUENCE</scope>
    <source>
        <strain evidence="2">KACC 14158</strain>
    </source>
</reference>
<dbReference type="InterPro" id="IPR047768">
    <property type="entry name" value="Tn5p-like"/>
</dbReference>
<comment type="caution">
    <text evidence="2">The sequence shown here is derived from an EMBL/GenBank/DDBJ whole genome shotgun (WGS) entry which is preliminary data.</text>
</comment>
<dbReference type="SUPFAM" id="SSF53098">
    <property type="entry name" value="Ribonuclease H-like"/>
    <property type="match status" value="1"/>
</dbReference>
<protein>
    <submittedName>
        <fullName evidence="2">Transposase</fullName>
    </submittedName>
</protein>
<feature type="domain" description="Transposase IS4-like" evidence="1">
    <location>
        <begin position="176"/>
        <end position="256"/>
    </location>
</feature>
<dbReference type="InterPro" id="IPR014737">
    <property type="entry name" value="Transposase_Tn5-like_C"/>
</dbReference>
<organism evidence="2 3">
    <name type="scientific">Flavivirga jejuensis</name>
    <dbReference type="NCBI Taxonomy" id="870487"/>
    <lineage>
        <taxon>Bacteria</taxon>
        <taxon>Pseudomonadati</taxon>
        <taxon>Bacteroidota</taxon>
        <taxon>Flavobacteriia</taxon>
        <taxon>Flavobacteriales</taxon>
        <taxon>Flavobacteriaceae</taxon>
        <taxon>Flavivirga</taxon>
    </lineage>
</organism>
<accession>A0ABT8WUT4</accession>
<dbReference type="Proteomes" id="UP001176806">
    <property type="component" value="Unassembled WGS sequence"/>
</dbReference>
<dbReference type="PANTHER" id="PTHR37319">
    <property type="entry name" value="TRANSPOSASE"/>
    <property type="match status" value="1"/>
</dbReference>
<dbReference type="EMBL" id="JAUOEL010000010">
    <property type="protein sequence ID" value="MDO5976935.1"/>
    <property type="molecule type" value="Genomic_DNA"/>
</dbReference>
<name>A0ABT8WUT4_9FLAO</name>